<dbReference type="Pfam" id="PF02613">
    <property type="entry name" value="Nitrate_red_del"/>
    <property type="match status" value="1"/>
</dbReference>
<dbReference type="PANTHER" id="PTHR34227:SF1">
    <property type="entry name" value="DIMETHYL SULFOXIDE REDUCTASE CHAPERONE-RELATED"/>
    <property type="match status" value="1"/>
</dbReference>
<dbReference type="InterPro" id="IPR036411">
    <property type="entry name" value="TorD-like_sf"/>
</dbReference>
<gene>
    <name evidence="2" type="ORF">RIEGSTA812A_PEG_1256</name>
</gene>
<dbReference type="Gene3D" id="1.10.3480.10">
    <property type="entry name" value="TorD-like"/>
    <property type="match status" value="1"/>
</dbReference>
<dbReference type="SUPFAM" id="SSF89155">
    <property type="entry name" value="TorD-like"/>
    <property type="match status" value="1"/>
</dbReference>
<organism evidence="2">
    <name type="scientific">invertebrate metagenome</name>
    <dbReference type="NCBI Taxonomy" id="1711999"/>
    <lineage>
        <taxon>unclassified sequences</taxon>
        <taxon>metagenomes</taxon>
        <taxon>organismal metagenomes</taxon>
    </lineage>
</organism>
<accession>A0A484HAC4</accession>
<dbReference type="AlphaFoldDB" id="A0A484HAC4"/>
<dbReference type="PANTHER" id="PTHR34227">
    <property type="entry name" value="CHAPERONE PROTEIN YCDY"/>
    <property type="match status" value="1"/>
</dbReference>
<evidence type="ECO:0000256" key="1">
    <source>
        <dbReference type="ARBA" id="ARBA00023186"/>
    </source>
</evidence>
<dbReference type="EMBL" id="LR026963">
    <property type="protein sequence ID" value="VBB69783.1"/>
    <property type="molecule type" value="Genomic_DNA"/>
</dbReference>
<reference evidence="2" key="1">
    <citation type="submission" date="2018-10" db="EMBL/GenBank/DDBJ databases">
        <authorList>
            <person name="Gruber-Vodicka H."/>
            <person name="Jaeckle O."/>
        </authorList>
    </citation>
    <scope>NUCLEOTIDE SEQUENCE</scope>
</reference>
<name>A0A484HAC4_9ZZZZ</name>
<proteinExistence type="predicted"/>
<dbReference type="InterPro" id="IPR020945">
    <property type="entry name" value="DMSO/NO3_reduct_chaperone"/>
</dbReference>
<sequence>MNQSSPDLLYLLARLLGAPEDDALELLGELSVPWPWLAESFEQARSVSLESWQAEHTRLFLSGFPHVVCPPFASAYLHGHLNGSITDALRAFYSLIGLKATVGFEDFLGTMLECAARLIEQHNEARLQRFWSENLEPWVPRFTQDLLYGTNMQLYRDLARQIGALFSPPGARACHAPSH</sequence>
<evidence type="ECO:0000313" key="2">
    <source>
        <dbReference type="EMBL" id="VBB69783.1"/>
    </source>
</evidence>
<protein>
    <submittedName>
        <fullName evidence="2">Cytoplasmic chaperone TorD family protein</fullName>
    </submittedName>
</protein>
<dbReference type="InterPro" id="IPR050289">
    <property type="entry name" value="TorD/DmsD_chaperones"/>
</dbReference>
<keyword evidence="1" id="KW-0143">Chaperone</keyword>